<organism evidence="1 2">
    <name type="scientific">Rhizobium terricola</name>
    <dbReference type="NCBI Taxonomy" id="2728849"/>
    <lineage>
        <taxon>Bacteria</taxon>
        <taxon>Pseudomonadati</taxon>
        <taxon>Pseudomonadota</taxon>
        <taxon>Alphaproteobacteria</taxon>
        <taxon>Hyphomicrobiales</taxon>
        <taxon>Rhizobiaceae</taxon>
        <taxon>Rhizobium/Agrobacterium group</taxon>
        <taxon>Rhizobium</taxon>
    </lineage>
</organism>
<keyword evidence="2" id="KW-1185">Reference proteome</keyword>
<evidence type="ECO:0000313" key="1">
    <source>
        <dbReference type="EMBL" id="NML72819.1"/>
    </source>
</evidence>
<evidence type="ECO:0000313" key="2">
    <source>
        <dbReference type="Proteomes" id="UP000541470"/>
    </source>
</evidence>
<dbReference type="SUPFAM" id="SSF53300">
    <property type="entry name" value="vWA-like"/>
    <property type="match status" value="1"/>
</dbReference>
<dbReference type="AlphaFoldDB" id="A0A7Y0ASR3"/>
<protein>
    <submittedName>
        <fullName evidence="1">Pilus assembly protein</fullName>
    </submittedName>
</protein>
<sequence>MISTVCHLVRSKNGNFGIMTALLAVPLTLAAGMALDVTQLQLRAIHLQQSIDAAALALAAQPDLSDADAKTFAENMIKANFKELVLKVEIQRGTNQTTRVVANSALPTTFMQIVGVKEMNLVREATAGIAETKYEVALALDTTGSMEGGKLSAMKAAATTLIDELDAQVTKPENLKFALVPFSTFVNVGPSYGPQVVPNVSFSAGTSWLDTYGASPISQSDFGPNVSRFMLYTHLGHSWKGCVETRPTYGGKNYGVLDTAPDPNIPATLFVPAFAQDEPPFAWNGSSWDLHGNDYISDGGAAIRTHTWTERRVRYGVPVDNTTNQVTQWKKGFPTWTKPTQDNSSTTLYSNYKAHKGPNFLCETQPLMPLTSDYVKAKAAVDSLVAAGNTNILEGVAWGWRVLSSGLPFAEGGPESDPNLTKILVLLTDGTNFFGVLNNKLNSSYSSFGYLVDGRLDGMTSGSEATATPKMNAMTLAACTNAKSTGVVIYTILLEENNATTSTLLQQCASKPEYFINVPDRSGLQQAFAQIKTRLLSTRLTN</sequence>
<dbReference type="Gene3D" id="3.40.50.410">
    <property type="entry name" value="von Willebrand factor, type A domain"/>
    <property type="match status" value="1"/>
</dbReference>
<dbReference type="Proteomes" id="UP000541470">
    <property type="component" value="Unassembled WGS sequence"/>
</dbReference>
<gene>
    <name evidence="1" type="ORF">HHL25_01640</name>
</gene>
<dbReference type="RefSeq" id="WP_169586623.1">
    <property type="nucleotide sequence ID" value="NZ_JABBGK010000001.1"/>
</dbReference>
<dbReference type="EMBL" id="JABBGK010000001">
    <property type="protein sequence ID" value="NML72819.1"/>
    <property type="molecule type" value="Genomic_DNA"/>
</dbReference>
<comment type="caution">
    <text evidence="1">The sequence shown here is derived from an EMBL/GenBank/DDBJ whole genome shotgun (WGS) entry which is preliminary data.</text>
</comment>
<reference evidence="1 2" key="1">
    <citation type="submission" date="2020-04" db="EMBL/GenBank/DDBJ databases">
        <title>Rhizobium sp. S-51 isolated from soil.</title>
        <authorList>
            <person name="Dahal R.H."/>
        </authorList>
    </citation>
    <scope>NUCLEOTIDE SEQUENCE [LARGE SCALE GENOMIC DNA]</scope>
    <source>
        <strain evidence="1 2">S-51</strain>
    </source>
</reference>
<dbReference type="CDD" id="cd00198">
    <property type="entry name" value="vWFA"/>
    <property type="match status" value="1"/>
</dbReference>
<accession>A0A7Y0ASR3</accession>
<dbReference type="InterPro" id="IPR036465">
    <property type="entry name" value="vWFA_dom_sf"/>
</dbReference>
<proteinExistence type="predicted"/>
<name>A0A7Y0ASR3_9HYPH</name>